<dbReference type="EMBL" id="MU273475">
    <property type="protein sequence ID" value="KAI0036150.1"/>
    <property type="molecule type" value="Genomic_DNA"/>
</dbReference>
<keyword evidence="2" id="KW-1185">Reference proteome</keyword>
<reference evidence="1" key="2">
    <citation type="journal article" date="2022" name="New Phytol.">
        <title>Evolutionary transition to the ectomycorrhizal habit in the genomes of a hyperdiverse lineage of mushroom-forming fungi.</title>
        <authorList>
            <person name="Looney B."/>
            <person name="Miyauchi S."/>
            <person name="Morin E."/>
            <person name="Drula E."/>
            <person name="Courty P.E."/>
            <person name="Kohler A."/>
            <person name="Kuo A."/>
            <person name="LaButti K."/>
            <person name="Pangilinan J."/>
            <person name="Lipzen A."/>
            <person name="Riley R."/>
            <person name="Andreopoulos W."/>
            <person name="He G."/>
            <person name="Johnson J."/>
            <person name="Nolan M."/>
            <person name="Tritt A."/>
            <person name="Barry K.W."/>
            <person name="Grigoriev I.V."/>
            <person name="Nagy L.G."/>
            <person name="Hibbett D."/>
            <person name="Henrissat B."/>
            <person name="Matheny P.B."/>
            <person name="Labbe J."/>
            <person name="Martin F.M."/>
        </authorList>
    </citation>
    <scope>NUCLEOTIDE SEQUENCE</scope>
    <source>
        <strain evidence="1">EC-137</strain>
    </source>
</reference>
<evidence type="ECO:0000313" key="2">
    <source>
        <dbReference type="Proteomes" id="UP000814128"/>
    </source>
</evidence>
<dbReference type="Proteomes" id="UP000814128">
    <property type="component" value="Unassembled WGS sequence"/>
</dbReference>
<evidence type="ECO:0000313" key="1">
    <source>
        <dbReference type="EMBL" id="KAI0036150.1"/>
    </source>
</evidence>
<sequence>MPFGLTIGTERATALQNAIQDELIKRRYSQEPDPVMAEYITIMIINNKSSEQISSELEDLIGSDFERSFTDWLFAEAAKGEQPEPAAVPAPAETQRLSTSRDAPPHIDAARRNPPSGPRSGAPLYQQAINQATSNSSPNAQKRTASARSPSPGGQGPSKSRRTDVPSGPRAMREGRHSGPGPRSLLDRVGPARPHPNGFPHEEQMMMGGPGPFPPNMNEMDMNALAAAMQQQQMAGANPLMLQEMMMNQMALMAQMASTLGMLNPGMMGGFPMQGGMPDMSMMNNGGPMDRFQGHQEQNVGRGRGGPGGRGRGGRTPQARPQNIDAQSGAPANAQKDQPTPAPAPQVTTPTPQPVAPTPVPPTFAVPERPQSPTLCKFGLKCTNMHCRWSHPSPVATPESGVVLSNDPCEQGKNCKDKDCIKAHVSPAIANPSIAIDHTKLHPPPPPPPTNQIHSSQVLCRYGMHCTRRDCTFQHPPSHPLSKAASVSSQPCRFGAACTRTTCQYQHPEGRVLPTSFHRGVSTNAPLVNVPTPQTGSMSAPSPHKSVVFNSGSKADIERKIKELQEEKSRAEQKVKAAEAAAAGRKDPAGDSSVALAA</sequence>
<reference evidence="1" key="1">
    <citation type="submission" date="2021-02" db="EMBL/GenBank/DDBJ databases">
        <authorList>
            <consortium name="DOE Joint Genome Institute"/>
            <person name="Ahrendt S."/>
            <person name="Looney B.P."/>
            <person name="Miyauchi S."/>
            <person name="Morin E."/>
            <person name="Drula E."/>
            <person name="Courty P.E."/>
            <person name="Chicoki N."/>
            <person name="Fauchery L."/>
            <person name="Kohler A."/>
            <person name="Kuo A."/>
            <person name="Labutti K."/>
            <person name="Pangilinan J."/>
            <person name="Lipzen A."/>
            <person name="Riley R."/>
            <person name="Andreopoulos W."/>
            <person name="He G."/>
            <person name="Johnson J."/>
            <person name="Barry K.W."/>
            <person name="Grigoriev I.V."/>
            <person name="Nagy L."/>
            <person name="Hibbett D."/>
            <person name="Henrissat B."/>
            <person name="Matheny P.B."/>
            <person name="Labbe J."/>
            <person name="Martin F."/>
        </authorList>
    </citation>
    <scope>NUCLEOTIDE SEQUENCE</scope>
    <source>
        <strain evidence="1">EC-137</strain>
    </source>
</reference>
<proteinExistence type="predicted"/>
<protein>
    <submittedName>
        <fullName evidence="1">Uncharacterized protein</fullName>
    </submittedName>
</protein>
<accession>A0ACB8QX94</accession>
<organism evidence="1 2">
    <name type="scientific">Vararia minispora EC-137</name>
    <dbReference type="NCBI Taxonomy" id="1314806"/>
    <lineage>
        <taxon>Eukaryota</taxon>
        <taxon>Fungi</taxon>
        <taxon>Dikarya</taxon>
        <taxon>Basidiomycota</taxon>
        <taxon>Agaricomycotina</taxon>
        <taxon>Agaricomycetes</taxon>
        <taxon>Russulales</taxon>
        <taxon>Lachnocladiaceae</taxon>
        <taxon>Vararia</taxon>
    </lineage>
</organism>
<name>A0ACB8QX94_9AGAM</name>
<comment type="caution">
    <text evidence="1">The sequence shown here is derived from an EMBL/GenBank/DDBJ whole genome shotgun (WGS) entry which is preliminary data.</text>
</comment>
<gene>
    <name evidence="1" type="ORF">K488DRAFT_41726</name>
</gene>